<dbReference type="Proteomes" id="UP001390339">
    <property type="component" value="Unassembled WGS sequence"/>
</dbReference>
<reference evidence="1 2" key="1">
    <citation type="journal article" date="2024" name="IMA Fungus">
        <title>Apiospora arundinis, a panoply of carbohydrate-active enzymes and secondary metabolites.</title>
        <authorList>
            <person name="Sorensen T."/>
            <person name="Petersen C."/>
            <person name="Muurmann A.T."/>
            <person name="Christiansen J.V."/>
            <person name="Brundto M.L."/>
            <person name="Overgaard C.K."/>
            <person name="Boysen A.T."/>
            <person name="Wollenberg R.D."/>
            <person name="Larsen T.O."/>
            <person name="Sorensen J.L."/>
            <person name="Nielsen K.L."/>
            <person name="Sondergaard T.E."/>
        </authorList>
    </citation>
    <scope>NUCLEOTIDE SEQUENCE [LARGE SCALE GENOMIC DNA]</scope>
    <source>
        <strain evidence="1 2">AAU 773</strain>
    </source>
</reference>
<sequence>MPDFRSLPPLIRELVFSYLIPGQRTTKRLEELVSQAPLLSNSLLAFCRASKDFFDLGLLFLYDTICIRSYKDIGNFVLGLWREPQLRNYVKRLYWVKARFNRRDFQYPDERLHAHLGPLGYILQVLEHTRVVSLTLPLDEVHMIAPWMNHLTATKTWTPPRTLIFQSYDVPGVTGLPEMPYIKLPGAMKKFVYCFKGVSNICLSPTVRFPSPSNLRFLTLEGIDMSLTAAMTVLRQCPVLEEMSWESNVPSWSDILTDNDENDARCLETSKDSLVSLQWVNRDYDYEISPEYLDDEVLLKPIRCFSLLAKLKRLRVDLECLTRATVSGRYLPEGLEELEVVVPCELDFHRHSYQPDTKDHEARTADNFFDWGDNKDTWLSMCLVKIHKIALDGLLTKLRRLVVDHELELYDDTLVATTKHNSRWKASMDIMSTMQPCWEVIIYLSI</sequence>
<organism evidence="1 2">
    <name type="scientific">Apiospora arundinis</name>
    <dbReference type="NCBI Taxonomy" id="335852"/>
    <lineage>
        <taxon>Eukaryota</taxon>
        <taxon>Fungi</taxon>
        <taxon>Dikarya</taxon>
        <taxon>Ascomycota</taxon>
        <taxon>Pezizomycotina</taxon>
        <taxon>Sordariomycetes</taxon>
        <taxon>Xylariomycetidae</taxon>
        <taxon>Amphisphaeriales</taxon>
        <taxon>Apiosporaceae</taxon>
        <taxon>Apiospora</taxon>
    </lineage>
</organism>
<comment type="caution">
    <text evidence="1">The sequence shown here is derived from an EMBL/GenBank/DDBJ whole genome shotgun (WGS) entry which is preliminary data.</text>
</comment>
<name>A0ABR2J857_9PEZI</name>
<evidence type="ECO:0000313" key="1">
    <source>
        <dbReference type="EMBL" id="KAK8873535.1"/>
    </source>
</evidence>
<protein>
    <recommendedName>
        <fullName evidence="3">F-box domain-containing protein</fullName>
    </recommendedName>
</protein>
<evidence type="ECO:0000313" key="2">
    <source>
        <dbReference type="Proteomes" id="UP001390339"/>
    </source>
</evidence>
<proteinExistence type="predicted"/>
<evidence type="ECO:0008006" key="3">
    <source>
        <dbReference type="Google" id="ProtNLM"/>
    </source>
</evidence>
<accession>A0ABR2J857</accession>
<dbReference type="EMBL" id="JAPCWZ010000003">
    <property type="protein sequence ID" value="KAK8873535.1"/>
    <property type="molecule type" value="Genomic_DNA"/>
</dbReference>
<keyword evidence="2" id="KW-1185">Reference proteome</keyword>
<gene>
    <name evidence="1" type="ORF">PGQ11_004049</name>
</gene>